<dbReference type="PANTHER" id="PTHR38690:SF1">
    <property type="entry name" value="PROTEASE"/>
    <property type="match status" value="1"/>
</dbReference>
<dbReference type="KEGG" id="nwa:Nwat_0460"/>
<proteinExistence type="predicted"/>
<dbReference type="Proteomes" id="UP000000393">
    <property type="component" value="Chromosome"/>
</dbReference>
<dbReference type="HOGENOM" id="CLU_003522_4_0_6"/>
<dbReference type="EMBL" id="CP002086">
    <property type="protein sequence ID" value="ADJ27425.1"/>
    <property type="molecule type" value="Genomic_DNA"/>
</dbReference>
<gene>
    <name evidence="3" type="ordered locus">Nwat_0460</name>
</gene>
<dbReference type="NCBIfam" id="TIGR02099">
    <property type="entry name" value="YhdP family protein"/>
    <property type="match status" value="1"/>
</dbReference>
<keyword evidence="4" id="KW-1185">Reference proteome</keyword>
<keyword evidence="1" id="KW-0472">Membrane</keyword>
<protein>
    <recommendedName>
        <fullName evidence="2">YhdP central domain-containing protein</fullName>
    </recommendedName>
</protein>
<organism evidence="3 4">
    <name type="scientific">Nitrosococcus watsoni (strain C-113)</name>
    <dbReference type="NCBI Taxonomy" id="105559"/>
    <lineage>
        <taxon>Bacteria</taxon>
        <taxon>Pseudomonadati</taxon>
        <taxon>Pseudomonadota</taxon>
        <taxon>Gammaproteobacteria</taxon>
        <taxon>Chromatiales</taxon>
        <taxon>Chromatiaceae</taxon>
        <taxon>Nitrosococcus</taxon>
    </lineage>
</organism>
<keyword evidence="1" id="KW-0812">Transmembrane</keyword>
<dbReference type="RefSeq" id="WP_013219535.1">
    <property type="nucleotide sequence ID" value="NC_014315.1"/>
</dbReference>
<reference evidence="3 4" key="1">
    <citation type="submission" date="2010-06" db="EMBL/GenBank/DDBJ databases">
        <title>Complete sequence of chromosome of Nitrosococcus watsoni C-113.</title>
        <authorList>
            <consortium name="US DOE Joint Genome Institute"/>
            <person name="Lucas S."/>
            <person name="Copeland A."/>
            <person name="Lapidus A."/>
            <person name="Cheng J.-F."/>
            <person name="Bruce D."/>
            <person name="Goodwin L."/>
            <person name="Pitluck S."/>
            <person name="Malfatti S.A."/>
            <person name="Chain P.S.G."/>
            <person name="Land M."/>
            <person name="Hauser L."/>
            <person name="Kyrpides N."/>
            <person name="Ivanova N."/>
            <person name="Cambell M.A."/>
            <person name="Heidelberg J.F."/>
            <person name="Klotz M.G."/>
            <person name="Woyke T."/>
        </authorList>
    </citation>
    <scope>NUCLEOTIDE SEQUENCE [LARGE SCALE GENOMIC DNA]</scope>
    <source>
        <strain evidence="3 4">C-113</strain>
    </source>
</reference>
<evidence type="ECO:0000256" key="1">
    <source>
        <dbReference type="SAM" id="Phobius"/>
    </source>
</evidence>
<dbReference type="eggNOG" id="COG3164">
    <property type="taxonomic scope" value="Bacteria"/>
</dbReference>
<accession>D8KAB0</accession>
<dbReference type="InterPro" id="IPR011836">
    <property type="entry name" value="YhdP"/>
</dbReference>
<sequence>MAFLRLLPRYFYLSLGILVCCIVLAFGALWALWTVVEDEPATISRWLSTALGREVHVSEIGLSWRGGEPRLHLTGVRIIDPQTERPLLNVREIYLDAAPSRTSVEEEWILRHLTIIGGELTVERKPAGCIRVYGLQDLESPCPHPPRLPAWVLNLTQLTLVDMAIRWLDPVLERKPLELQVRELQLRNEEDRHWVEGRATLAEKFGSEIVVKAKFTGGGIRDPKSQGILYLKGEGLQLASWQAFDFLAGLYFTHGKGDLELGLRWEKAVLHQVLAKFDWENLKITGNTQTTEVPSLISFQRLAGTAYYHPLAQGWSLKIPRLVVIRDGRAWPATTALQVKMEREPVPELQGQLTFLQLQDVVPLLQLSDQLDPQLRLFLAKMQPTGELRNIRAVLPLEEEEAKNWKFSATGARFGTQPWRHRPGCQGLSFELQLMNRGGQLWLNSHNAQILSSYLEKPVAVDVLGGKLSWARKGKDWQVRADGIKLQNQDLALTGGLRLKALSKADTPQLDLSLMLTKIDLATLPQYLPLRVMKPGLVRWLKQAFPQGGAAEGSLVFQGPWSHFPSSRDGSQFTVELDIRGAVLNYARGWPVLERVAGHLHSDGGQMAVQVTEGQMFNAQVTEATIQMSDLGAAVVPLTMTGRAQGGAEDAWRFVQQSPLRKKYGEFLEGIKVSGDTDLKLKLTMPLRHKRKQPKVEGELIFTHAYLRQQNDPFLEFTAIKGSLHFTPAGLKSENLVARLLEQPVKAELRSLPHSQGGVEVQLSLKGHLEARQLAEKWFPSLSTWTQGAADFIADVTFKKARPDEDKVTIARVNSDLKGIKVALPPPLAKPADQRRKLLWEFRGADRDKRQVTLVYGDRLQGIFEMTGGEKSSRLLRGEVRVGNNGHPPVLSRPGVRLVGTLPKLSIGAWWETLKRTRQGASSQLMQLNHIALQIEQMELFGGYFEDVMIEANRTLSRWQAQVTGPSLKGSIKIPGEGSKEPLAIDLEHLYLHSIASGSSFSSVNPQTWPALDLICRQCRYHYYDLGVVKAYASPYAEGFRLEELEIVSPTLQLKASGDWTIHGETQWSYLDIKAYSPKLSQLLADAGYQANIVGGETEIEIIAGWPGPPTLFSLERLEGSMRLTMDKGRLLDVEPGAGRLFGLLSITTLPRRLALDFSDIFGKGFTFDRIKGTFSIREGNAYSKNLIIKGPTARIQASGRIGFATQDYDQIIAVTPQVSSSLPLAGAMAGGPVGLGVGTAIMLANELAGKIFNTGMGRLLTYYYSVSGPWKKPVVTRTKHIFSFKERE</sequence>
<evidence type="ECO:0000259" key="2">
    <source>
        <dbReference type="Pfam" id="PF13116"/>
    </source>
</evidence>
<dbReference type="PANTHER" id="PTHR38690">
    <property type="entry name" value="PROTEASE-RELATED"/>
    <property type="match status" value="1"/>
</dbReference>
<name>D8KAB0_NITWC</name>
<feature type="transmembrane region" description="Helical" evidence="1">
    <location>
        <begin position="12"/>
        <end position="33"/>
    </location>
</feature>
<evidence type="ECO:0000313" key="3">
    <source>
        <dbReference type="EMBL" id="ADJ27425.1"/>
    </source>
</evidence>
<feature type="domain" description="YhdP central" evidence="2">
    <location>
        <begin position="1"/>
        <end position="1276"/>
    </location>
</feature>
<keyword evidence="1" id="KW-1133">Transmembrane helix</keyword>
<dbReference type="Pfam" id="PF13116">
    <property type="entry name" value="YhdP"/>
    <property type="match status" value="1"/>
</dbReference>
<dbReference type="STRING" id="105559.Nwat_0460"/>
<dbReference type="InterPro" id="IPR025263">
    <property type="entry name" value="YhdP_central"/>
</dbReference>
<dbReference type="OrthoDB" id="9762238at2"/>
<evidence type="ECO:0000313" key="4">
    <source>
        <dbReference type="Proteomes" id="UP000000393"/>
    </source>
</evidence>